<feature type="transmembrane region" description="Helical" evidence="8">
    <location>
        <begin position="958"/>
        <end position="978"/>
    </location>
</feature>
<keyword evidence="5 8" id="KW-0812">Transmembrane</keyword>
<feature type="transmembrane region" description="Helical" evidence="8">
    <location>
        <begin position="337"/>
        <end position="353"/>
    </location>
</feature>
<evidence type="ECO:0000256" key="8">
    <source>
        <dbReference type="SAM" id="Phobius"/>
    </source>
</evidence>
<feature type="transmembrane region" description="Helical" evidence="8">
    <location>
        <begin position="469"/>
        <end position="495"/>
    </location>
</feature>
<evidence type="ECO:0000256" key="1">
    <source>
        <dbReference type="ARBA" id="ARBA00004651"/>
    </source>
</evidence>
<comment type="similarity">
    <text evidence="2">Belongs to the resistance-nodulation-cell division (RND) (TC 2.A.6) family.</text>
</comment>
<comment type="subcellular location">
    <subcellularLocation>
        <location evidence="1">Cell membrane</location>
        <topology evidence="1">Multi-pass membrane protein</topology>
    </subcellularLocation>
</comment>
<feature type="transmembrane region" description="Helical" evidence="8">
    <location>
        <begin position="527"/>
        <end position="546"/>
    </location>
</feature>
<dbReference type="RefSeq" id="WP_192373767.1">
    <property type="nucleotide sequence ID" value="NZ_CAJHIV010000001.1"/>
</dbReference>
<dbReference type="SUPFAM" id="SSF82714">
    <property type="entry name" value="Multidrug efflux transporter AcrB TolC docking domain, DN and DC subdomains"/>
    <property type="match status" value="2"/>
</dbReference>
<dbReference type="Pfam" id="PF00873">
    <property type="entry name" value="ACR_tran"/>
    <property type="match status" value="1"/>
</dbReference>
<dbReference type="Gene3D" id="1.20.1640.10">
    <property type="entry name" value="Multidrug efflux transporter AcrB transmembrane domain"/>
    <property type="match status" value="2"/>
</dbReference>
<dbReference type="NCBIfam" id="TIGR00914">
    <property type="entry name" value="2A0601"/>
    <property type="match status" value="1"/>
</dbReference>
<evidence type="ECO:0000256" key="7">
    <source>
        <dbReference type="ARBA" id="ARBA00023136"/>
    </source>
</evidence>
<keyword evidence="3" id="KW-0813">Transport</keyword>
<proteinExistence type="inferred from homology"/>
<dbReference type="Gene3D" id="3.30.2090.10">
    <property type="entry name" value="Multidrug efflux transporter AcrB TolC docking domain, DN and DC subdomains"/>
    <property type="match status" value="2"/>
</dbReference>
<evidence type="ECO:0000256" key="5">
    <source>
        <dbReference type="ARBA" id="ARBA00022692"/>
    </source>
</evidence>
<dbReference type="SUPFAM" id="SSF82866">
    <property type="entry name" value="Multidrug efflux transporter AcrB transmembrane domain"/>
    <property type="match status" value="2"/>
</dbReference>
<feature type="transmembrane region" description="Helical" evidence="8">
    <location>
        <begin position="913"/>
        <end position="938"/>
    </location>
</feature>
<keyword evidence="6 8" id="KW-1133">Transmembrane helix</keyword>
<evidence type="ECO:0000256" key="3">
    <source>
        <dbReference type="ARBA" id="ARBA00022448"/>
    </source>
</evidence>
<sequence length="1022" mass="112004">MIERLIAFCLQQRLMVIGATLAIAVSGIIAFENLPVQAFPDVQNVFVQVVTQFPGQAPEEVEKQISLPIEREMNGLPHLLNMRSVSIFGLSVVTLTFDDKAEDYFSRQQVLERLQYADIPGETKPQLGPLSTGVGEILRYVIDAKNLPLVEQRALQDWIIEPRLRSVQGVADVVGFGGGVKEYKVAAKPEQLKNYRIDLNQVFAAIAANNTNTGGGYIEHGDEALVVRGTGLLKSAEEIGEIVVTTNDGVPVRIKDVADISVGPQPRNGMVGMNQRDDVVEGIVLLIKGRDAVNVLDGVKQKIKELNDFGLPPGVKITPFYDRTELVGHTIHTVEHNMIEGAVLILIILLVFLRRFVAALLVTLIIPLSLLFAFILVDLGGISANLISLGAIDFGIIVDGAVVLVEAVMVQVTLDLQRNADMRHLRQSLLATATEMGRPILFSKAIIIIAFLPIFTFQRVEAKIFSPMAFTLSFALVASMLFSLTFVPAMLTYLLGPKLAEQHNPIVQAMEQRYRQVLEWVLRHARAVFIAAITALVLSFMSVRLIGTEFMPKLDEGNIWLTITLPTPVSLSTAKQLERQVRDTLETFSEAKTIITQLGRPEDGTDPKGFNNLEVLIDLKPKDTWRYQRKDDLVQAMDKALAIFPGILTNFSQVIQDNVEEAISGVKGEIAIKIFGSDLQTLQDRADQVTHILAGIQGATDAAAEQQAGLAQVIVDIDRAKVSRYGINVADVERVMEIGMGGKAASQFLEGERRFDITLRYQDSARNSVADLENLTVQTPSGQRIPLSELTTIKINQGASRISREDNMRRIAIKCNLIDRDQGSFVAEAQQKVAEQVSLPPGYHIVWSGQFENQQRAMKRLAVIVPISLGLIFVLLFWAFMSIKNALLIVMNVPFAMIGGLLILLVTGINLSVSAAVGFIALFGIAVQNGVILVSQLNKLRRDGQKLHDAIVNGSVSRLRPVVMTALMAMLGLFPAALSTSVGSETAKPFAIVIIGGLITATILTLTLLPALYRYFAEPDEL</sequence>
<dbReference type="PANTHER" id="PTHR32063">
    <property type="match status" value="1"/>
</dbReference>
<evidence type="ECO:0000256" key="4">
    <source>
        <dbReference type="ARBA" id="ARBA00022475"/>
    </source>
</evidence>
<gene>
    <name evidence="9" type="ORF">IE877_05795</name>
</gene>
<evidence type="ECO:0000256" key="2">
    <source>
        <dbReference type="ARBA" id="ARBA00010942"/>
    </source>
</evidence>
<dbReference type="PRINTS" id="PR00702">
    <property type="entry name" value="ACRIFLAVINRP"/>
</dbReference>
<keyword evidence="10" id="KW-1185">Reference proteome</keyword>
<feature type="transmembrane region" description="Helical" evidence="8">
    <location>
        <begin position="440"/>
        <end position="457"/>
    </location>
</feature>
<evidence type="ECO:0000313" key="10">
    <source>
        <dbReference type="Proteomes" id="UP000652176"/>
    </source>
</evidence>
<feature type="transmembrane region" description="Helical" evidence="8">
    <location>
        <begin position="359"/>
        <end position="379"/>
    </location>
</feature>
<evidence type="ECO:0000313" key="9">
    <source>
        <dbReference type="EMBL" id="MBD9355394.1"/>
    </source>
</evidence>
<feature type="transmembrane region" description="Helical" evidence="8">
    <location>
        <begin position="861"/>
        <end position="880"/>
    </location>
</feature>
<dbReference type="Proteomes" id="UP000652176">
    <property type="component" value="Unassembled WGS sequence"/>
</dbReference>
<feature type="transmembrane region" description="Helical" evidence="8">
    <location>
        <begin position="391"/>
        <end position="414"/>
    </location>
</feature>
<feature type="transmembrane region" description="Helical" evidence="8">
    <location>
        <begin position="990"/>
        <end position="1013"/>
    </location>
</feature>
<keyword evidence="4" id="KW-1003">Cell membrane</keyword>
<dbReference type="Gene3D" id="3.30.70.1320">
    <property type="entry name" value="Multidrug efflux transporter AcrB pore domain like"/>
    <property type="match status" value="1"/>
</dbReference>
<dbReference type="EMBL" id="JACXSS010000001">
    <property type="protein sequence ID" value="MBD9355394.1"/>
    <property type="molecule type" value="Genomic_DNA"/>
</dbReference>
<dbReference type="PANTHER" id="PTHR32063:SF12">
    <property type="entry name" value="CATION EFFLUX SYSTEM PROTEIN"/>
    <property type="match status" value="1"/>
</dbReference>
<name>A0ABR9CWZ4_9GAMM</name>
<evidence type="ECO:0000256" key="6">
    <source>
        <dbReference type="ARBA" id="ARBA00022989"/>
    </source>
</evidence>
<dbReference type="InterPro" id="IPR001036">
    <property type="entry name" value="Acrflvin-R"/>
</dbReference>
<keyword evidence="7 8" id="KW-0472">Membrane</keyword>
<accession>A0ABR9CWZ4</accession>
<dbReference type="Gene3D" id="3.30.70.1430">
    <property type="entry name" value="Multidrug efflux transporter AcrB pore domain"/>
    <property type="match status" value="2"/>
</dbReference>
<protein>
    <submittedName>
        <fullName evidence="9">Efflux RND transporter permease subunit</fullName>
    </submittedName>
</protein>
<dbReference type="Gene3D" id="3.30.70.1440">
    <property type="entry name" value="Multidrug efflux transporter AcrB pore domain"/>
    <property type="match status" value="1"/>
</dbReference>
<dbReference type="InterPro" id="IPR004763">
    <property type="entry name" value="CusA-like"/>
</dbReference>
<organism evidence="9 10">
    <name type="scientific">Methylomonas albis</name>
    <dbReference type="NCBI Taxonomy" id="1854563"/>
    <lineage>
        <taxon>Bacteria</taxon>
        <taxon>Pseudomonadati</taxon>
        <taxon>Pseudomonadota</taxon>
        <taxon>Gammaproteobacteria</taxon>
        <taxon>Methylococcales</taxon>
        <taxon>Methylococcaceae</taxon>
        <taxon>Methylomonas</taxon>
    </lineage>
</organism>
<dbReference type="InterPro" id="IPR027463">
    <property type="entry name" value="AcrB_DN_DC_subdom"/>
</dbReference>
<comment type="caution">
    <text evidence="9">The sequence shown here is derived from an EMBL/GenBank/DDBJ whole genome shotgun (WGS) entry which is preliminary data.</text>
</comment>
<feature type="transmembrane region" description="Helical" evidence="8">
    <location>
        <begin position="12"/>
        <end position="31"/>
    </location>
</feature>
<feature type="transmembrane region" description="Helical" evidence="8">
    <location>
        <begin position="886"/>
        <end position="906"/>
    </location>
</feature>
<reference evidence="9 10" key="1">
    <citation type="submission" date="2020-09" db="EMBL/GenBank/DDBJ databases">
        <title>Methylomonas albis sp. nov. and Methylomonas fluvii sp. nov.: Two cold-adapted methanotrophs from the River Elbe and an amended description of Methylovulum psychrotolerans strain Eb1.</title>
        <authorList>
            <person name="Bussmann I.K."/>
            <person name="Klings K.-W."/>
            <person name="Warnstedt J."/>
            <person name="Hoppert M."/>
            <person name="Saborowski A."/>
            <person name="Horn F."/>
            <person name="Liebner S."/>
        </authorList>
    </citation>
    <scope>NUCLEOTIDE SEQUENCE [LARGE SCALE GENOMIC DNA]</scope>
    <source>
        <strain evidence="9 10">EbA</strain>
    </source>
</reference>
<dbReference type="SUPFAM" id="SSF82693">
    <property type="entry name" value="Multidrug efflux transporter AcrB pore domain, PN1, PN2, PC1 and PC2 subdomains"/>
    <property type="match status" value="2"/>
</dbReference>